<dbReference type="EMBL" id="GG673606">
    <property type="protein sequence ID" value="EER15361.1"/>
    <property type="molecule type" value="Genomic_DNA"/>
</dbReference>
<evidence type="ECO:0008006" key="5">
    <source>
        <dbReference type="Google" id="ProtNLM"/>
    </source>
</evidence>
<evidence type="ECO:0000313" key="4">
    <source>
        <dbReference type="Proteomes" id="UP000007800"/>
    </source>
</evidence>
<protein>
    <recommendedName>
        <fullName evidence="5">Transmembrane protein</fullName>
    </recommendedName>
</protein>
<gene>
    <name evidence="3" type="ORF">Pmar_PMAR001413</name>
</gene>
<feature type="transmembrane region" description="Helical" evidence="2">
    <location>
        <begin position="152"/>
        <end position="178"/>
    </location>
</feature>
<evidence type="ECO:0000256" key="1">
    <source>
        <dbReference type="SAM" id="MobiDB-lite"/>
    </source>
</evidence>
<proteinExistence type="predicted"/>
<evidence type="ECO:0000256" key="2">
    <source>
        <dbReference type="SAM" id="Phobius"/>
    </source>
</evidence>
<feature type="region of interest" description="Disordered" evidence="1">
    <location>
        <begin position="314"/>
        <end position="352"/>
    </location>
</feature>
<keyword evidence="2" id="KW-0812">Transmembrane</keyword>
<keyword evidence="2" id="KW-0472">Membrane</keyword>
<keyword evidence="4" id="KW-1185">Reference proteome</keyword>
<dbReference type="OrthoDB" id="443234at2759"/>
<feature type="transmembrane region" description="Helical" evidence="2">
    <location>
        <begin position="104"/>
        <end position="122"/>
    </location>
</feature>
<dbReference type="Proteomes" id="UP000007800">
    <property type="component" value="Unassembled WGS sequence"/>
</dbReference>
<dbReference type="OMA" id="PRRICDF"/>
<feature type="transmembrane region" description="Helical" evidence="2">
    <location>
        <begin position="190"/>
        <end position="216"/>
    </location>
</feature>
<reference evidence="3 4" key="1">
    <citation type="submission" date="2008-07" db="EMBL/GenBank/DDBJ databases">
        <authorList>
            <person name="El-Sayed N."/>
            <person name="Caler E."/>
            <person name="Inman J."/>
            <person name="Amedeo P."/>
            <person name="Hass B."/>
            <person name="Wortman J."/>
        </authorList>
    </citation>
    <scope>NUCLEOTIDE SEQUENCE [LARGE SCALE GENOMIC DNA]</scope>
    <source>
        <strain evidence="4">ATCC 50983 / TXsc</strain>
    </source>
</reference>
<sequence length="352" mass="39223">MVATVLNDDLLPPTSPTVSALSAESEASFKSARARERLVRPRVVESSESRRGSLPLVRSWFSKAVSASSATTRDDTPGMFEQVVVVAFAVISSHSDAALWQKKVYWYLLALAATSLVCVCVVPPGTGSKQTGVIALLGSVPRRICDFFMLRWPSIIATALAYRNLVLVAFPMSLGYYLSLVFSCYRLTMYFVYVVTYLSYSFPLTTLLLFPFTVIVGPKYLRWVFLLLGWSTLIYIVISGLIGMYTVNTVTQIRVPSVLAWRFDHFGQRSRRRSSRKREHVEKRPHTRITTPAPIRRKAVASLKSEVRPIILDKPFEGDQRGRLGSLTSQSTIASVGRSQSPDRSTPVESPS</sequence>
<feature type="transmembrane region" description="Helical" evidence="2">
    <location>
        <begin position="223"/>
        <end position="247"/>
    </location>
</feature>
<keyword evidence="2" id="KW-1133">Transmembrane helix</keyword>
<evidence type="ECO:0000313" key="3">
    <source>
        <dbReference type="EMBL" id="EER15361.1"/>
    </source>
</evidence>
<accession>C5KJM7</accession>
<feature type="compositionally biased region" description="Polar residues" evidence="1">
    <location>
        <begin position="326"/>
        <end position="352"/>
    </location>
</feature>
<name>C5KJM7_PERM5</name>
<dbReference type="GeneID" id="9046089"/>
<dbReference type="RefSeq" id="XP_002783565.1">
    <property type="nucleotide sequence ID" value="XM_002783519.1"/>
</dbReference>
<organism evidence="4">
    <name type="scientific">Perkinsus marinus (strain ATCC 50983 / TXsc)</name>
    <dbReference type="NCBI Taxonomy" id="423536"/>
    <lineage>
        <taxon>Eukaryota</taxon>
        <taxon>Sar</taxon>
        <taxon>Alveolata</taxon>
        <taxon>Perkinsozoa</taxon>
        <taxon>Perkinsea</taxon>
        <taxon>Perkinsida</taxon>
        <taxon>Perkinsidae</taxon>
        <taxon>Perkinsus</taxon>
    </lineage>
</organism>
<dbReference type="AlphaFoldDB" id="C5KJM7"/>
<dbReference type="InParanoid" id="C5KJM7"/>